<name>A0A1I6A1L7_9BACI</name>
<reference evidence="4" key="1">
    <citation type="submission" date="2016-10" db="EMBL/GenBank/DDBJ databases">
        <authorList>
            <person name="Varghese N."/>
            <person name="Submissions S."/>
        </authorList>
    </citation>
    <scope>NUCLEOTIDE SEQUENCE [LARGE SCALE GENOMIC DNA]</scope>
    <source>
        <strain evidence="4">DSM 11706</strain>
    </source>
</reference>
<keyword evidence="4" id="KW-1185">Reference proteome</keyword>
<dbReference type="STRING" id="126156.SAMN05421670_3071"/>
<dbReference type="EMBL" id="FOXU01000006">
    <property type="protein sequence ID" value="SFQ62609.1"/>
    <property type="molecule type" value="Genomic_DNA"/>
</dbReference>
<organism evidence="3 4">
    <name type="scientific">Psychrobacillus psychrotolerans</name>
    <dbReference type="NCBI Taxonomy" id="126156"/>
    <lineage>
        <taxon>Bacteria</taxon>
        <taxon>Bacillati</taxon>
        <taxon>Bacillota</taxon>
        <taxon>Bacilli</taxon>
        <taxon>Bacillales</taxon>
        <taxon>Bacillaceae</taxon>
        <taxon>Psychrobacillus</taxon>
    </lineage>
</organism>
<keyword evidence="3" id="KW-0808">Transferase</keyword>
<dbReference type="PANTHER" id="PTHR22916">
    <property type="entry name" value="GLYCOSYLTRANSFERASE"/>
    <property type="match status" value="1"/>
</dbReference>
<dbReference type="InterPro" id="IPR029044">
    <property type="entry name" value="Nucleotide-diphossugar_trans"/>
</dbReference>
<dbReference type="InterPro" id="IPR001173">
    <property type="entry name" value="Glyco_trans_2-like"/>
</dbReference>
<comment type="similarity">
    <text evidence="1">Belongs to the glycosyltransferase 2 family.</text>
</comment>
<evidence type="ECO:0000313" key="4">
    <source>
        <dbReference type="Proteomes" id="UP000198734"/>
    </source>
</evidence>
<sequence>MQSKEITVSVGLIVYNHEKYLRQAIESILMQEVNFKYEIIVGDDKSTDNSRKIILEYKEKYPDKFVLKFKEQNVGGTKNFYDVFMESKGKYIATLEGDDYWIDNKKLQKTVNFLEDNSTYLGVSHVIEARDFEGNYMSRHPNSSKIVGKEATINLFLEGYYFSAVATVFRNIFLDRTQDYAIYYKAHKFVGDLTLCLLLLDKGKIKVLDEVMSVYRFRRVDGESNYNSIRNAIEQYNDHIDILNALDHHFENKYDFTREYLMRSSNIFTYCIKQNKLIDFYTVFKKVPYKSKVIFCGYFPLQTLKFLFRKLITK</sequence>
<evidence type="ECO:0000313" key="3">
    <source>
        <dbReference type="EMBL" id="SFQ62609.1"/>
    </source>
</evidence>
<evidence type="ECO:0000259" key="2">
    <source>
        <dbReference type="Pfam" id="PF00535"/>
    </source>
</evidence>
<dbReference type="GO" id="GO:0016758">
    <property type="term" value="F:hexosyltransferase activity"/>
    <property type="evidence" value="ECO:0007669"/>
    <property type="project" value="UniProtKB-ARBA"/>
</dbReference>
<dbReference type="Proteomes" id="UP000198734">
    <property type="component" value="Unassembled WGS sequence"/>
</dbReference>
<protein>
    <submittedName>
        <fullName evidence="3">Glycosyltransferase involved in cell wall bisynthesis</fullName>
    </submittedName>
</protein>
<dbReference type="RefSeq" id="WP_093537739.1">
    <property type="nucleotide sequence ID" value="NZ_FOXU01000006.1"/>
</dbReference>
<accession>A0A1I6A1L7</accession>
<dbReference type="PANTHER" id="PTHR22916:SF3">
    <property type="entry name" value="UDP-GLCNAC:BETAGAL BETA-1,3-N-ACETYLGLUCOSAMINYLTRANSFERASE-LIKE PROTEIN 1"/>
    <property type="match status" value="1"/>
</dbReference>
<dbReference type="Pfam" id="PF00535">
    <property type="entry name" value="Glycos_transf_2"/>
    <property type="match status" value="1"/>
</dbReference>
<dbReference type="Gene3D" id="3.90.550.10">
    <property type="entry name" value="Spore Coat Polysaccharide Biosynthesis Protein SpsA, Chain A"/>
    <property type="match status" value="1"/>
</dbReference>
<dbReference type="OrthoDB" id="199095at2"/>
<evidence type="ECO:0000256" key="1">
    <source>
        <dbReference type="ARBA" id="ARBA00006739"/>
    </source>
</evidence>
<feature type="domain" description="Glycosyltransferase 2-like" evidence="2">
    <location>
        <begin position="9"/>
        <end position="168"/>
    </location>
</feature>
<gene>
    <name evidence="3" type="ORF">SAMN05421670_3071</name>
</gene>
<proteinExistence type="inferred from homology"/>
<dbReference type="SUPFAM" id="SSF53448">
    <property type="entry name" value="Nucleotide-diphospho-sugar transferases"/>
    <property type="match status" value="1"/>
</dbReference>
<dbReference type="AlphaFoldDB" id="A0A1I6A1L7"/>